<name>A0A6I6E6X9_THETI</name>
<dbReference type="AlphaFoldDB" id="A0A6I6E6X9"/>
<dbReference type="EMBL" id="CP039268">
    <property type="protein sequence ID" value="QGU33602.1"/>
    <property type="molecule type" value="Genomic_DNA"/>
</dbReference>
<organism evidence="7 8">
    <name type="scientific">Thermochromatium tepidum ATCC 43061</name>
    <dbReference type="NCBI Taxonomy" id="316276"/>
    <lineage>
        <taxon>Bacteria</taxon>
        <taxon>Pseudomonadati</taxon>
        <taxon>Pseudomonadota</taxon>
        <taxon>Gammaproteobacteria</taxon>
        <taxon>Chromatiales</taxon>
        <taxon>Chromatiaceae</taxon>
        <taxon>Thermochromatium</taxon>
    </lineage>
</organism>
<dbReference type="PROSITE" id="PS51123">
    <property type="entry name" value="OMPA_2"/>
    <property type="match status" value="1"/>
</dbReference>
<dbReference type="OrthoDB" id="9805832at2"/>
<evidence type="ECO:0000256" key="5">
    <source>
        <dbReference type="SAM" id="SignalP"/>
    </source>
</evidence>
<dbReference type="RefSeq" id="WP_153975791.1">
    <property type="nucleotide sequence ID" value="NZ_CP039268.1"/>
</dbReference>
<comment type="subcellular location">
    <subcellularLocation>
        <location evidence="1">Cell outer membrane</location>
    </subcellularLocation>
</comment>
<gene>
    <name evidence="7" type="ORF">E6P07_11810</name>
</gene>
<protein>
    <submittedName>
        <fullName evidence="7">OmpA family protein</fullName>
    </submittedName>
</protein>
<dbReference type="InterPro" id="IPR006665">
    <property type="entry name" value="OmpA-like"/>
</dbReference>
<dbReference type="KEGG" id="ttp:E6P07_11810"/>
<reference evidence="7 8" key="1">
    <citation type="submission" date="2019-12" db="EMBL/GenBank/DDBJ databases">
        <title>The complete genome of the thermophilic, anoxygenic phototrophic gammaproteobacterium Thermochromatium tepidum.</title>
        <authorList>
            <person name="Sattley W.M."/>
            <person name="Swingley W.D."/>
            <person name="Burchell B.M."/>
            <person name="Gurbani S.A."/>
            <person name="Kujawa C.M."/>
            <person name="Nuccio D.A."/>
            <person name="Schladweiler J."/>
            <person name="Shaffer K.N."/>
            <person name="Stokes L.M."/>
            <person name="Touchman J.W."/>
            <person name="Blankenship R.E."/>
            <person name="Madigan M.T."/>
        </authorList>
    </citation>
    <scope>NUCLEOTIDE SEQUENCE [LARGE SCALE GENOMIC DNA]</scope>
    <source>
        <strain evidence="7 8">ATCC 43061</strain>
    </source>
</reference>
<dbReference type="SUPFAM" id="SSF103088">
    <property type="entry name" value="OmpA-like"/>
    <property type="match status" value="1"/>
</dbReference>
<dbReference type="Pfam" id="PF00691">
    <property type="entry name" value="OmpA"/>
    <property type="match status" value="1"/>
</dbReference>
<dbReference type="CDD" id="cd07185">
    <property type="entry name" value="OmpA_C-like"/>
    <property type="match status" value="1"/>
</dbReference>
<dbReference type="InterPro" id="IPR036737">
    <property type="entry name" value="OmpA-like_sf"/>
</dbReference>
<evidence type="ECO:0000256" key="4">
    <source>
        <dbReference type="PROSITE-ProRule" id="PRU00473"/>
    </source>
</evidence>
<evidence type="ECO:0000313" key="7">
    <source>
        <dbReference type="EMBL" id="QGU33602.1"/>
    </source>
</evidence>
<dbReference type="Proteomes" id="UP000426424">
    <property type="component" value="Chromosome"/>
</dbReference>
<evidence type="ECO:0000256" key="1">
    <source>
        <dbReference type="ARBA" id="ARBA00004442"/>
    </source>
</evidence>
<keyword evidence="2 4" id="KW-0472">Membrane</keyword>
<accession>A0A6I6E6X9</accession>
<proteinExistence type="predicted"/>
<keyword evidence="3" id="KW-0998">Cell outer membrane</keyword>
<evidence type="ECO:0000313" key="8">
    <source>
        <dbReference type="Proteomes" id="UP000426424"/>
    </source>
</evidence>
<dbReference type="PANTHER" id="PTHR30329">
    <property type="entry name" value="STATOR ELEMENT OF FLAGELLAR MOTOR COMPLEX"/>
    <property type="match status" value="1"/>
</dbReference>
<feature type="domain" description="OmpA-like" evidence="6">
    <location>
        <begin position="75"/>
        <end position="194"/>
    </location>
</feature>
<dbReference type="PRINTS" id="PR01021">
    <property type="entry name" value="OMPADOMAIN"/>
</dbReference>
<sequence>MRKQSLFKRLTALAAPLAVAAVLSSPATVCAKDYNMEHFWSAQPKGTAWVSGSGECWQSLHGPGDLEPCVAAPKAAPAPKEFTVRLNFEFDKYRIENVVNDSELRRLDDYIEQVKKSDVRERISLTGHTDAKGSEAYNYQLGLRRAQAVQDYMISRGISPQDIVSVESRGKSEMLPGVDIYSVQQRRVRIKAEY</sequence>
<dbReference type="PANTHER" id="PTHR30329:SF21">
    <property type="entry name" value="LIPOPROTEIN YIAD-RELATED"/>
    <property type="match status" value="1"/>
</dbReference>
<keyword evidence="5" id="KW-0732">Signal</keyword>
<keyword evidence="8" id="KW-1185">Reference proteome</keyword>
<dbReference type="InterPro" id="IPR050330">
    <property type="entry name" value="Bact_OuterMem_StrucFunc"/>
</dbReference>
<feature type="chain" id="PRO_5026212508" evidence="5">
    <location>
        <begin position="32"/>
        <end position="194"/>
    </location>
</feature>
<dbReference type="GO" id="GO:0009279">
    <property type="term" value="C:cell outer membrane"/>
    <property type="evidence" value="ECO:0007669"/>
    <property type="project" value="UniProtKB-SubCell"/>
</dbReference>
<evidence type="ECO:0000256" key="2">
    <source>
        <dbReference type="ARBA" id="ARBA00023136"/>
    </source>
</evidence>
<dbReference type="Gene3D" id="3.30.1330.60">
    <property type="entry name" value="OmpA-like domain"/>
    <property type="match status" value="1"/>
</dbReference>
<evidence type="ECO:0000256" key="3">
    <source>
        <dbReference type="ARBA" id="ARBA00023237"/>
    </source>
</evidence>
<feature type="signal peptide" evidence="5">
    <location>
        <begin position="1"/>
        <end position="31"/>
    </location>
</feature>
<evidence type="ECO:0000259" key="6">
    <source>
        <dbReference type="PROSITE" id="PS51123"/>
    </source>
</evidence>
<dbReference type="InterPro" id="IPR006664">
    <property type="entry name" value="OMP_bac"/>
</dbReference>